<feature type="signal peptide" evidence="1">
    <location>
        <begin position="1"/>
        <end position="22"/>
    </location>
</feature>
<accession>A0A1Y1YKB3</accession>
<dbReference type="AlphaFoldDB" id="A0A1Y1YKB3"/>
<proteinExistence type="predicted"/>
<keyword evidence="1" id="KW-0732">Signal</keyword>
<evidence type="ECO:0000313" key="2">
    <source>
        <dbReference type="EMBL" id="ORX98283.1"/>
    </source>
</evidence>
<keyword evidence="3" id="KW-1185">Reference proteome</keyword>
<dbReference type="EMBL" id="MCFE01000116">
    <property type="protein sequence ID" value="ORX98283.1"/>
    <property type="molecule type" value="Genomic_DNA"/>
</dbReference>
<protein>
    <recommendedName>
        <fullName evidence="4">Reelin domain-containing protein</fullName>
    </recommendedName>
</protein>
<evidence type="ECO:0000313" key="3">
    <source>
        <dbReference type="Proteomes" id="UP000193498"/>
    </source>
</evidence>
<gene>
    <name evidence="2" type="ORF">K493DRAFT_300019</name>
</gene>
<name>A0A1Y1YKB3_9FUNG</name>
<evidence type="ECO:0000256" key="1">
    <source>
        <dbReference type="SAM" id="SignalP"/>
    </source>
</evidence>
<reference evidence="2 3" key="1">
    <citation type="submission" date="2016-07" db="EMBL/GenBank/DDBJ databases">
        <title>Pervasive Adenine N6-methylation of Active Genes in Fungi.</title>
        <authorList>
            <consortium name="DOE Joint Genome Institute"/>
            <person name="Mondo S.J."/>
            <person name="Dannebaum R.O."/>
            <person name="Kuo R.C."/>
            <person name="Labutti K."/>
            <person name="Haridas S."/>
            <person name="Kuo A."/>
            <person name="Salamov A."/>
            <person name="Ahrendt S.R."/>
            <person name="Lipzen A."/>
            <person name="Sullivan W."/>
            <person name="Andreopoulos W.B."/>
            <person name="Clum A."/>
            <person name="Lindquist E."/>
            <person name="Daum C."/>
            <person name="Ramamoorthy G.K."/>
            <person name="Gryganskyi A."/>
            <person name="Culley D."/>
            <person name="Magnuson J.K."/>
            <person name="James T.Y."/>
            <person name="O'Malley M.A."/>
            <person name="Stajich J.E."/>
            <person name="Spatafora J.W."/>
            <person name="Visel A."/>
            <person name="Grigoriev I.V."/>
        </authorList>
    </citation>
    <scope>NUCLEOTIDE SEQUENCE [LARGE SCALE GENOMIC DNA]</scope>
    <source>
        <strain evidence="2 3">CBS 931.73</strain>
    </source>
</reference>
<dbReference type="Proteomes" id="UP000193498">
    <property type="component" value="Unassembled WGS sequence"/>
</dbReference>
<dbReference type="OrthoDB" id="2408539at2759"/>
<sequence length="159" mass="18183">MNRLSLFTAFIFLLCCLWSTEGNAGFNKRFAWGKRDYSCLVFDTPKEGSRVRANEIVELKWSIGDCGFSGNEITEFDLHLYNSLESSFASGAPLIKYSYNTKIAKHIPNNKFSYRWRVPNVEKKDINPDLFYIRVTTFSKSNPQNPSLFGISGPFTIIP</sequence>
<feature type="chain" id="PRO_5012869771" description="Reelin domain-containing protein" evidence="1">
    <location>
        <begin position="23"/>
        <end position="159"/>
    </location>
</feature>
<evidence type="ECO:0008006" key="4">
    <source>
        <dbReference type="Google" id="ProtNLM"/>
    </source>
</evidence>
<organism evidence="2 3">
    <name type="scientific">Basidiobolus meristosporus CBS 931.73</name>
    <dbReference type="NCBI Taxonomy" id="1314790"/>
    <lineage>
        <taxon>Eukaryota</taxon>
        <taxon>Fungi</taxon>
        <taxon>Fungi incertae sedis</taxon>
        <taxon>Zoopagomycota</taxon>
        <taxon>Entomophthoromycotina</taxon>
        <taxon>Basidiobolomycetes</taxon>
        <taxon>Basidiobolales</taxon>
        <taxon>Basidiobolaceae</taxon>
        <taxon>Basidiobolus</taxon>
    </lineage>
</organism>
<comment type="caution">
    <text evidence="2">The sequence shown here is derived from an EMBL/GenBank/DDBJ whole genome shotgun (WGS) entry which is preliminary data.</text>
</comment>
<dbReference type="InParanoid" id="A0A1Y1YKB3"/>